<reference evidence="3" key="1">
    <citation type="submission" date="2015-11" db="EMBL/GenBank/DDBJ databases">
        <authorList>
            <person name="Sharaf A."/>
            <person name="Marie M.E."/>
            <person name="Esson H."/>
            <person name="El-Afifi I.S."/>
            <person name="Hammad M.A."/>
        </authorList>
    </citation>
    <scope>NUCLEOTIDE SEQUENCE [LARGE SCALE GENOMIC DNA]</scope>
</reference>
<keyword evidence="3" id="KW-1185">Reference proteome</keyword>
<protein>
    <submittedName>
        <fullName evidence="2">Deoxynucleoside monophosphate kinase</fullName>
    </submittedName>
</protein>
<dbReference type="OrthoDB" id="19988at10239"/>
<keyword evidence="2" id="KW-0418">Kinase</keyword>
<keyword evidence="1" id="KW-0472">Membrane</keyword>
<accession>A0A0S2MU95</accession>
<proteinExistence type="predicted"/>
<evidence type="ECO:0000313" key="2">
    <source>
        <dbReference type="EMBL" id="ALO79460.1"/>
    </source>
</evidence>
<dbReference type="Proteomes" id="UP000225963">
    <property type="component" value="Segment"/>
</dbReference>
<evidence type="ECO:0000313" key="3">
    <source>
        <dbReference type="Proteomes" id="UP000225963"/>
    </source>
</evidence>
<sequence length="89" mass="10275">MILWDNIIIILGFAGVLFALFYGWKKIKSLRKDDRAVVGKLDDGSLIFKTEDGRYFYAVDEEAIPVLINNEEGQRLWSQSTELKYAEDN</sequence>
<keyword evidence="2" id="KW-0808">Transferase</keyword>
<dbReference type="GO" id="GO:0016301">
    <property type="term" value="F:kinase activity"/>
    <property type="evidence" value="ECO:0007669"/>
    <property type="project" value="UniProtKB-KW"/>
</dbReference>
<name>A0A0S2MU95_9CAUD</name>
<dbReference type="EMBL" id="KT995480">
    <property type="protein sequence ID" value="ALO79460.1"/>
    <property type="molecule type" value="Genomic_DNA"/>
</dbReference>
<gene>
    <name evidence="2" type="ORF">BM10_39</name>
</gene>
<evidence type="ECO:0000256" key="1">
    <source>
        <dbReference type="SAM" id="Phobius"/>
    </source>
</evidence>
<organism evidence="2 3">
    <name type="scientific">Bacillus phage BM15</name>
    <dbReference type="NCBI Taxonomy" id="1755680"/>
    <lineage>
        <taxon>Viruses</taxon>
        <taxon>Duplodnaviria</taxon>
        <taxon>Heunggongvirae</taxon>
        <taxon>Uroviricota</taxon>
        <taxon>Caudoviricetes</taxon>
        <taxon>Herelleviridae</taxon>
        <taxon>Bastillevirinae</taxon>
        <taxon>Caeruleovirus</taxon>
        <taxon>Caeruleovirus BM15</taxon>
    </lineage>
</organism>
<keyword evidence="1" id="KW-1133">Transmembrane helix</keyword>
<feature type="transmembrane region" description="Helical" evidence="1">
    <location>
        <begin position="6"/>
        <end position="24"/>
    </location>
</feature>
<keyword evidence="1" id="KW-0812">Transmembrane</keyword>